<evidence type="ECO:0000313" key="12">
    <source>
        <dbReference type="EMBL" id="KPI89318.1"/>
    </source>
</evidence>
<dbReference type="Pfam" id="PF02475">
    <property type="entry name" value="TRM5-TYW2_MTfase"/>
    <property type="match status" value="1"/>
</dbReference>
<keyword evidence="3 9" id="KW-0489">Methyltransferase</keyword>
<comment type="subunit">
    <text evidence="9">Monomer.</text>
</comment>
<dbReference type="EMBL" id="LJSK01000026">
    <property type="protein sequence ID" value="KPI89318.1"/>
    <property type="molecule type" value="Genomic_DNA"/>
</dbReference>
<protein>
    <recommendedName>
        <fullName evidence="9">tRNA (guanine(37)-N1)-methyltransferase</fullName>
        <ecNumber evidence="9">2.1.1.228</ecNumber>
    </recommendedName>
    <alternativeName>
        <fullName evidence="9">M1G-methyltransferase</fullName>
    </alternativeName>
    <alternativeName>
        <fullName evidence="9">tRNA [GM37] methyltransferase</fullName>
    </alternativeName>
    <alternativeName>
        <fullName evidence="9">tRNA methyltransferase 5 homolog</fullName>
    </alternativeName>
</protein>
<feature type="region of interest" description="Disordered" evidence="10">
    <location>
        <begin position="98"/>
        <end position="119"/>
    </location>
</feature>
<dbReference type="HAMAP" id="MF_03152">
    <property type="entry name" value="TRM5"/>
    <property type="match status" value="1"/>
</dbReference>
<dbReference type="InterPro" id="IPR030382">
    <property type="entry name" value="MeTrfase_TRM5/TYW2"/>
</dbReference>
<dbReference type="SUPFAM" id="SSF53335">
    <property type="entry name" value="S-adenosyl-L-methionine-dependent methyltransferases"/>
    <property type="match status" value="1"/>
</dbReference>
<dbReference type="GO" id="GO:0005634">
    <property type="term" value="C:nucleus"/>
    <property type="evidence" value="ECO:0007669"/>
    <property type="project" value="UniProtKB-SubCell"/>
</dbReference>
<dbReference type="OrthoDB" id="408788at2759"/>
<evidence type="ECO:0000256" key="7">
    <source>
        <dbReference type="ARBA" id="ARBA00023128"/>
    </source>
</evidence>
<dbReference type="InterPro" id="IPR056744">
    <property type="entry name" value="TRM5/TYW2-like_N"/>
</dbReference>
<dbReference type="EC" id="2.1.1.228" evidence="9"/>
<evidence type="ECO:0000256" key="1">
    <source>
        <dbReference type="ARBA" id="ARBA00009775"/>
    </source>
</evidence>
<dbReference type="Pfam" id="PF25133">
    <property type="entry name" value="TYW2_N_2"/>
    <property type="match status" value="1"/>
</dbReference>
<dbReference type="OMA" id="CKMCLLD"/>
<feature type="binding site" evidence="9">
    <location>
        <begin position="470"/>
        <end position="471"/>
    </location>
    <ligand>
        <name>S-adenosyl-L-methionine</name>
        <dbReference type="ChEBI" id="CHEBI:59789"/>
    </ligand>
</feature>
<keyword evidence="4 9" id="KW-0808">Transferase</keyword>
<accession>A0A0N1I219</accession>
<feature type="domain" description="SAM-dependent methyltransferase TRM5/TYW2-type" evidence="11">
    <location>
        <begin position="267"/>
        <end position="616"/>
    </location>
</feature>
<comment type="function">
    <text evidence="9">Specifically methylates the N1 position of guanosine-37 in various cytoplasmic and mitochondrial tRNAs. Methylation is not dependent on the nature of the nucleoside 5' of the target nucleoside. This is the first step in the biosynthesis of wybutosine (yW), a modified base adjacent to the anticodon of tRNAs and required for accurate decoding.</text>
</comment>
<comment type="similarity">
    <text evidence="9">Belongs to the TRM5 / TYW2 family.</text>
</comment>
<dbReference type="Proteomes" id="UP000038009">
    <property type="component" value="Unassembled WGS sequence"/>
</dbReference>
<feature type="binding site" evidence="9">
    <location>
        <position position="507"/>
    </location>
    <ligand>
        <name>S-adenosyl-L-methionine</name>
        <dbReference type="ChEBI" id="CHEBI:59789"/>
    </ligand>
</feature>
<name>A0A0N1I219_LEPSE</name>
<dbReference type="AlphaFoldDB" id="A0A0N1I219"/>
<reference evidence="12 13" key="1">
    <citation type="journal article" date="2015" name="PLoS Pathog.">
        <title>Leptomonas seymouri: Adaptations to the Dixenous Life Cycle Analyzed by Genome Sequencing, Transcriptome Profiling and Co-infection with Leishmania donovani.</title>
        <authorList>
            <person name="Kraeva N."/>
            <person name="Butenko A."/>
            <person name="Hlavacova J."/>
            <person name="Kostygov A."/>
            <person name="Myskova J."/>
            <person name="Grybchuk D."/>
            <person name="Lestinova T."/>
            <person name="Votypka J."/>
            <person name="Volf P."/>
            <person name="Opperdoes F."/>
            <person name="Flegontov P."/>
            <person name="Lukes J."/>
            <person name="Yurchenko V."/>
        </authorList>
    </citation>
    <scope>NUCLEOTIDE SEQUENCE [LARGE SCALE GENOMIC DNA]</scope>
    <source>
        <strain evidence="12 13">ATCC 30220</strain>
    </source>
</reference>
<dbReference type="FunFam" id="3.30.300.110:FF:000005">
    <property type="entry name" value="tRNA (guanine(37)-N1)-methyltransferase"/>
    <property type="match status" value="1"/>
</dbReference>
<dbReference type="Gene3D" id="3.30.300.110">
    <property type="entry name" value="Met-10+ protein-like domains"/>
    <property type="match status" value="1"/>
</dbReference>
<evidence type="ECO:0000256" key="6">
    <source>
        <dbReference type="ARBA" id="ARBA00022694"/>
    </source>
</evidence>
<proteinExistence type="inferred from homology"/>
<gene>
    <name evidence="12" type="ORF">ABL78_1547</name>
</gene>
<sequence length="653" mass="70291">MQRSPVRPNAPAESYRSKVASTTTLVTLVYQPLEASGAVLRFLRGSLYHKRGVRNVADVVAVPVDGDAHEKATAAAASSSSNWSPPCADLYVPSANFSAKTPGANRERHRDGEAQPSRGVNHNLEGACKMCLLEPSVLSTDDLLQSAVALTSGDVLARTCTPVYILGVGVEDTVAEQALEHAVLTQHLSPKAADLLQCLHRELSSGAGVPVGSGGQAKKRASFAGPLRVCLATHSVHLTYKSYTMPELLSMVLPVQEDTAVVALSGFEQVGHVAHVNLSSANLPYAQVIGQVVLDCNDTVDVVVNKVDPISSVFREFKMDIIAERPAVFQANGERVQDSASSSAAPALTDTEKRLIAQEATADTPPQEMRLNRMLTATVRQHGCNFRVPYNRVYWNSRLSHEHTRLVEAMQKGDMLFDVMAGVGPFAIPAAKNGVQVFANDLNPIAAQYMTVNAELNGLPPSSLQVFNLDGREFMNTVLFESVVGLAAGGGAASTEKRGGRRHVTMNLPAIAVEFLNVFQPLKPVASGVEGSPNETAVHACWNQLPDNVNAQAIDRRVLFHVYCFSAAEDLLADAVMQCERHLGYALPPKNVEEVLMVRDVAPTKRMICVSFTLPDAFWATLLASRGAETAVDAPSVEPVVKKPKMDTDQYEK</sequence>
<evidence type="ECO:0000259" key="11">
    <source>
        <dbReference type="PROSITE" id="PS51684"/>
    </source>
</evidence>
<feature type="binding site" evidence="9">
    <location>
        <position position="403"/>
    </location>
    <ligand>
        <name>S-adenosyl-L-methionine</name>
        <dbReference type="ChEBI" id="CHEBI:59789"/>
    </ligand>
</feature>
<dbReference type="PROSITE" id="PS51684">
    <property type="entry name" value="SAM_MT_TRM5_TYW2"/>
    <property type="match status" value="1"/>
</dbReference>
<comment type="caution">
    <text evidence="12">The sequence shown here is derived from an EMBL/GenBank/DDBJ whole genome shotgun (WGS) entry which is preliminary data.</text>
</comment>
<evidence type="ECO:0000256" key="9">
    <source>
        <dbReference type="HAMAP-Rule" id="MF_03152"/>
    </source>
</evidence>
<keyword evidence="8 9" id="KW-0539">Nucleus</keyword>
<evidence type="ECO:0000256" key="3">
    <source>
        <dbReference type="ARBA" id="ARBA00022603"/>
    </source>
</evidence>
<evidence type="ECO:0000256" key="4">
    <source>
        <dbReference type="ARBA" id="ARBA00022679"/>
    </source>
</evidence>
<organism evidence="12 13">
    <name type="scientific">Leptomonas seymouri</name>
    <dbReference type="NCBI Taxonomy" id="5684"/>
    <lineage>
        <taxon>Eukaryota</taxon>
        <taxon>Discoba</taxon>
        <taxon>Euglenozoa</taxon>
        <taxon>Kinetoplastea</taxon>
        <taxon>Metakinetoplastina</taxon>
        <taxon>Trypanosomatida</taxon>
        <taxon>Trypanosomatidae</taxon>
        <taxon>Leishmaniinae</taxon>
        <taxon>Leptomonas</taxon>
    </lineage>
</organism>
<evidence type="ECO:0000256" key="5">
    <source>
        <dbReference type="ARBA" id="ARBA00022691"/>
    </source>
</evidence>
<evidence type="ECO:0000256" key="10">
    <source>
        <dbReference type="SAM" id="MobiDB-lite"/>
    </source>
</evidence>
<dbReference type="GO" id="GO:0052906">
    <property type="term" value="F:tRNA (guanine(37)-N1)-methyltransferase activity"/>
    <property type="evidence" value="ECO:0007669"/>
    <property type="project" value="UniProtKB-UniRule"/>
</dbReference>
<keyword evidence="2 9" id="KW-0963">Cytoplasm</keyword>
<keyword evidence="13" id="KW-1185">Reference proteome</keyword>
<dbReference type="InterPro" id="IPR029063">
    <property type="entry name" value="SAM-dependent_MTases_sf"/>
</dbReference>
<keyword evidence="5 9" id="KW-0949">S-adenosyl-L-methionine</keyword>
<dbReference type="GO" id="GO:0002939">
    <property type="term" value="P:tRNA N1-guanine methylation"/>
    <property type="evidence" value="ECO:0007669"/>
    <property type="project" value="TreeGrafter"/>
</dbReference>
<dbReference type="Gene3D" id="3.40.50.150">
    <property type="entry name" value="Vaccinia Virus protein VP39"/>
    <property type="match status" value="1"/>
</dbReference>
<evidence type="ECO:0000313" key="13">
    <source>
        <dbReference type="Proteomes" id="UP000038009"/>
    </source>
</evidence>
<comment type="similarity">
    <text evidence="1">Belongs to the class I-like SAM-binding methyltransferase superfamily. TRM5/TYW2 family.</text>
</comment>
<dbReference type="InterPro" id="IPR025792">
    <property type="entry name" value="tRNA_Gua_MeTrfase_euk"/>
</dbReference>
<keyword evidence="6 9" id="KW-0819">tRNA processing</keyword>
<dbReference type="VEuPathDB" id="TriTrypDB:Lsey_0026_0140"/>
<comment type="subcellular location">
    <subcellularLocation>
        <location evidence="9">Mitochondrion matrix</location>
    </subcellularLocation>
    <subcellularLocation>
        <location evidence="9">Nucleus</location>
    </subcellularLocation>
    <subcellularLocation>
        <location evidence="9">Cytoplasm</location>
    </subcellularLocation>
    <text evidence="9">Predominantly in the mitochondria and in the nucleus.</text>
</comment>
<comment type="catalytic activity">
    <reaction evidence="9">
        <text>guanosine(37) in tRNA + S-adenosyl-L-methionine = N(1)-methylguanosine(37) in tRNA + S-adenosyl-L-homocysteine + H(+)</text>
        <dbReference type="Rhea" id="RHEA:36899"/>
        <dbReference type="Rhea" id="RHEA-COMP:10145"/>
        <dbReference type="Rhea" id="RHEA-COMP:10147"/>
        <dbReference type="ChEBI" id="CHEBI:15378"/>
        <dbReference type="ChEBI" id="CHEBI:57856"/>
        <dbReference type="ChEBI" id="CHEBI:59789"/>
        <dbReference type="ChEBI" id="CHEBI:73542"/>
        <dbReference type="ChEBI" id="CHEBI:74269"/>
        <dbReference type="EC" id="2.1.1.228"/>
    </reaction>
</comment>
<evidence type="ECO:0000256" key="8">
    <source>
        <dbReference type="ARBA" id="ARBA00023242"/>
    </source>
</evidence>
<dbReference type="PANTHER" id="PTHR23245">
    <property type="entry name" value="TRNA METHYLTRANSFERASE"/>
    <property type="match status" value="1"/>
</dbReference>
<dbReference type="InterPro" id="IPR056743">
    <property type="entry name" value="TRM5-TYW2-like_MTfase"/>
</dbReference>
<dbReference type="GO" id="GO:0005759">
    <property type="term" value="C:mitochondrial matrix"/>
    <property type="evidence" value="ECO:0007669"/>
    <property type="project" value="UniProtKB-SubCell"/>
</dbReference>
<evidence type="ECO:0000256" key="2">
    <source>
        <dbReference type="ARBA" id="ARBA00022490"/>
    </source>
</evidence>
<dbReference type="PANTHER" id="PTHR23245:SF43">
    <property type="entry name" value="TRNA (GUANINE(37)-N1)-METHYLTRANSFERASE 2"/>
    <property type="match status" value="1"/>
</dbReference>
<keyword evidence="7 9" id="KW-0496">Mitochondrion</keyword>
<feature type="binding site" evidence="9">
    <location>
        <begin position="441"/>
        <end position="442"/>
    </location>
    <ligand>
        <name>S-adenosyl-L-methionine</name>
        <dbReference type="ChEBI" id="CHEBI:59789"/>
    </ligand>
</feature>